<evidence type="ECO:0000256" key="11">
    <source>
        <dbReference type="RuleBase" id="RU000363"/>
    </source>
</evidence>
<dbReference type="PROSITE" id="PS51257">
    <property type="entry name" value="PROKAR_LIPOPROTEIN"/>
    <property type="match status" value="1"/>
</dbReference>
<evidence type="ECO:0000313" key="13">
    <source>
        <dbReference type="Proteomes" id="UP000298390"/>
    </source>
</evidence>
<dbReference type="HAMAP" id="MF_03107">
    <property type="entry name" value="3_ketoreductase"/>
    <property type="match status" value="1"/>
</dbReference>
<evidence type="ECO:0000256" key="10">
    <source>
        <dbReference type="HAMAP-Rule" id="MF_03107"/>
    </source>
</evidence>
<evidence type="ECO:0000313" key="12">
    <source>
        <dbReference type="EMBL" id="TFY53785.1"/>
    </source>
</evidence>
<dbReference type="GO" id="GO:0141040">
    <property type="term" value="F:very-long-chain 3-oxoacyl-CoA reductase activity"/>
    <property type="evidence" value="ECO:0007669"/>
    <property type="project" value="UniProtKB-EC"/>
</dbReference>
<evidence type="ECO:0000256" key="1">
    <source>
        <dbReference type="ARBA" id="ARBA00005194"/>
    </source>
</evidence>
<dbReference type="FunFam" id="3.40.50.720:FF:000137">
    <property type="entry name" value="Hydroxysteroid (17-beta) dehydrogenase 3"/>
    <property type="match status" value="1"/>
</dbReference>
<name>A0A4Y9XUP6_9APHY</name>
<keyword evidence="9 10" id="KW-0275">Fatty acid biosynthesis</keyword>
<dbReference type="InterPro" id="IPR036291">
    <property type="entry name" value="NAD(P)-bd_dom_sf"/>
</dbReference>
<comment type="similarity">
    <text evidence="10 11">Belongs to the short-chain dehydrogenases/reductases (SDR) family.</text>
</comment>
<evidence type="ECO:0000256" key="2">
    <source>
        <dbReference type="ARBA" id="ARBA00022516"/>
    </source>
</evidence>
<protein>
    <recommendedName>
        <fullName evidence="10">Very-long-chain 3-oxoacyl-CoA reductase</fullName>
        <ecNumber evidence="10">1.1.1.330</ecNumber>
    </recommendedName>
    <alternativeName>
        <fullName evidence="10">3-ketoacyl-CoA reductase</fullName>
        <shortName evidence="10">3-ketoreductase</shortName>
        <shortName evidence="10">KAR</shortName>
    </alternativeName>
    <alternativeName>
        <fullName evidence="10">Microsomal beta-keto-reductase</fullName>
    </alternativeName>
</protein>
<evidence type="ECO:0000256" key="6">
    <source>
        <dbReference type="ARBA" id="ARBA00023002"/>
    </source>
</evidence>
<comment type="pathway">
    <text evidence="1">Lipid metabolism; fatty acid biosynthesis.</text>
</comment>
<evidence type="ECO:0000256" key="7">
    <source>
        <dbReference type="ARBA" id="ARBA00023098"/>
    </source>
</evidence>
<keyword evidence="10" id="KW-0812">Transmembrane</keyword>
<dbReference type="PIRSF" id="PIRSF000126">
    <property type="entry name" value="11-beta-HSD1"/>
    <property type="match status" value="1"/>
</dbReference>
<dbReference type="PRINTS" id="PR00080">
    <property type="entry name" value="SDRFAMILY"/>
</dbReference>
<dbReference type="AlphaFoldDB" id="A0A4Y9XUP6"/>
<comment type="subcellular location">
    <subcellularLocation>
        <location evidence="10">Endoplasmic reticulum membrane</location>
        <topology evidence="10">Single-pass membrane protein</topology>
    </subcellularLocation>
</comment>
<dbReference type="GO" id="GO:0045703">
    <property type="term" value="F:ketoreductase activity"/>
    <property type="evidence" value="ECO:0007669"/>
    <property type="project" value="UniProtKB-UniRule"/>
</dbReference>
<evidence type="ECO:0000256" key="4">
    <source>
        <dbReference type="ARBA" id="ARBA00022832"/>
    </source>
</evidence>
<keyword evidence="6 10" id="KW-0560">Oxidoreductase</keyword>
<evidence type="ECO:0000256" key="8">
    <source>
        <dbReference type="ARBA" id="ARBA00023136"/>
    </source>
</evidence>
<comment type="catalytic activity">
    <reaction evidence="10">
        <text>a very-long-chain (3R)-3-hydroxyacyl-CoA + NADP(+) = a very-long-chain 3-oxoacyl-CoA + NADPH + H(+)</text>
        <dbReference type="Rhea" id="RHEA:48680"/>
        <dbReference type="ChEBI" id="CHEBI:15378"/>
        <dbReference type="ChEBI" id="CHEBI:57783"/>
        <dbReference type="ChEBI" id="CHEBI:58349"/>
        <dbReference type="ChEBI" id="CHEBI:85440"/>
        <dbReference type="ChEBI" id="CHEBI:90725"/>
        <dbReference type="EC" id="1.1.1.330"/>
    </reaction>
</comment>
<comment type="function">
    <text evidence="10">Component of the microsomal membrane bound fatty acid elongation system, which produces the 26-carbon very long-chain fatty acids (VLCFA) from palmitate. Catalyzes the reduction of the 3-ketoacyl-CoA intermediate that is formed in each cycle of fatty acid elongation. VLCFAs serve as precursors for ceramide and sphingolipids.</text>
</comment>
<dbReference type="PANTHER" id="PTHR43086">
    <property type="entry name" value="VERY-LONG-CHAIN 3-OXOOACYL-COA REDUCTASE"/>
    <property type="match status" value="1"/>
</dbReference>
<dbReference type="PANTHER" id="PTHR43086:SF2">
    <property type="entry name" value="HYDROXYSTEROID DEHYDROGENASE-LIKE PROTEIN 1"/>
    <property type="match status" value="1"/>
</dbReference>
<evidence type="ECO:0000256" key="5">
    <source>
        <dbReference type="ARBA" id="ARBA00022857"/>
    </source>
</evidence>
<keyword evidence="7 10" id="KW-0443">Lipid metabolism</keyword>
<keyword evidence="3 10" id="KW-0256">Endoplasmic reticulum</keyword>
<sequence length="335" mass="36314">MLDKLAEHPNVALFFLALGVLSCAKFALKAAGVLLQTFVLPGTSLNKYGAGKGAWAVVTGASEGIGREFALQLAKKGFNVLVSARNAAALDALVAEIESSAPAGKKVQAKAIVMDFSKLEDEAKWKAFATELQGIDVGVLVNNVGKSHTAPVYFAEAADQEVEDILRINVNANVRVTKLVLPRMVERRRGLILNMGSFSGTGIPSPMLATYAGTKAFLSAFTASLAAEVKGKGVDVQCLNTYFVVSNMSKIRRANVTTPTPKNYVRSVLNKVGLSCGALWTGRPNVSTPFWSHAIIDYAMNLLGWKMLFVRYTHNLHVGIRKRYLRKLEREAKKQ</sequence>
<keyword evidence="10" id="KW-1133">Transmembrane helix</keyword>
<proteinExistence type="inferred from homology"/>
<dbReference type="InterPro" id="IPR027533">
    <property type="entry name" value="3_ketoreductase_fungal"/>
</dbReference>
<feature type="binding site" evidence="10">
    <location>
        <position position="197"/>
    </location>
    <ligand>
        <name>substrate</name>
    </ligand>
</feature>
<dbReference type="EC" id="1.1.1.330" evidence="10"/>
<dbReference type="GO" id="GO:0005789">
    <property type="term" value="C:endoplasmic reticulum membrane"/>
    <property type="evidence" value="ECO:0007669"/>
    <property type="project" value="UniProtKB-SubCell"/>
</dbReference>
<dbReference type="InterPro" id="IPR002347">
    <property type="entry name" value="SDR_fam"/>
</dbReference>
<dbReference type="STRING" id="34475.A0A4Y9XUP6"/>
<keyword evidence="4 10" id="KW-0276">Fatty acid metabolism</keyword>
<dbReference type="Proteomes" id="UP000298390">
    <property type="component" value="Unassembled WGS sequence"/>
</dbReference>
<dbReference type="Gene3D" id="3.40.50.720">
    <property type="entry name" value="NAD(P)-binding Rossmann-like Domain"/>
    <property type="match status" value="1"/>
</dbReference>
<keyword evidence="2 10" id="KW-0444">Lipid biosynthesis</keyword>
<evidence type="ECO:0000256" key="9">
    <source>
        <dbReference type="ARBA" id="ARBA00023160"/>
    </source>
</evidence>
<gene>
    <name evidence="12" type="ORF">EVJ58_g9250</name>
</gene>
<keyword evidence="8 10" id="KW-0472">Membrane</keyword>
<keyword evidence="5 10" id="KW-0521">NADP</keyword>
<dbReference type="CDD" id="cd05356">
    <property type="entry name" value="17beta-HSD1_like_SDR_c"/>
    <property type="match status" value="1"/>
</dbReference>
<feature type="active site" description="Proton acceptor" evidence="10">
    <location>
        <position position="211"/>
    </location>
</feature>
<dbReference type="SUPFAM" id="SSF51735">
    <property type="entry name" value="NAD(P)-binding Rossmann-fold domains"/>
    <property type="match status" value="1"/>
</dbReference>
<evidence type="ECO:0000256" key="3">
    <source>
        <dbReference type="ARBA" id="ARBA00022824"/>
    </source>
</evidence>
<accession>A0A4Y9XUP6</accession>
<comment type="caution">
    <text evidence="12">The sequence shown here is derived from an EMBL/GenBank/DDBJ whole genome shotgun (WGS) entry which is preliminary data.</text>
</comment>
<reference evidence="12 13" key="1">
    <citation type="submission" date="2019-01" db="EMBL/GenBank/DDBJ databases">
        <title>Genome sequencing of the rare red list fungi Fomitopsis rosea.</title>
        <authorList>
            <person name="Buettner E."/>
            <person name="Kellner H."/>
        </authorList>
    </citation>
    <scope>NUCLEOTIDE SEQUENCE [LARGE SCALE GENOMIC DNA]</scope>
    <source>
        <strain evidence="12 13">DSM 105464</strain>
    </source>
</reference>
<dbReference type="GO" id="GO:0030497">
    <property type="term" value="P:fatty acid elongation"/>
    <property type="evidence" value="ECO:0007669"/>
    <property type="project" value="UniProtKB-UniRule"/>
</dbReference>
<dbReference type="EMBL" id="SEKV01000776">
    <property type="protein sequence ID" value="TFY53785.1"/>
    <property type="molecule type" value="Genomic_DNA"/>
</dbReference>
<dbReference type="Pfam" id="PF00106">
    <property type="entry name" value="adh_short"/>
    <property type="match status" value="1"/>
</dbReference>
<dbReference type="PRINTS" id="PR00081">
    <property type="entry name" value="GDHRDH"/>
</dbReference>
<organism evidence="12 13">
    <name type="scientific">Rhodofomes roseus</name>
    <dbReference type="NCBI Taxonomy" id="34475"/>
    <lineage>
        <taxon>Eukaryota</taxon>
        <taxon>Fungi</taxon>
        <taxon>Dikarya</taxon>
        <taxon>Basidiomycota</taxon>
        <taxon>Agaricomycotina</taxon>
        <taxon>Agaricomycetes</taxon>
        <taxon>Polyporales</taxon>
        <taxon>Rhodofomes</taxon>
    </lineage>
</organism>